<reference evidence="2 3" key="1">
    <citation type="journal article" date="2016" name="Genome Biol. Evol.">
        <title>Divergent and convergent evolution of fungal pathogenicity.</title>
        <authorList>
            <person name="Shang Y."/>
            <person name="Xiao G."/>
            <person name="Zheng P."/>
            <person name="Cen K."/>
            <person name="Zhan S."/>
            <person name="Wang C."/>
        </authorList>
    </citation>
    <scope>NUCLEOTIDE SEQUENCE [LARGE SCALE GENOMIC DNA]</scope>
    <source>
        <strain evidence="2 3">ARSEF 7405</strain>
    </source>
</reference>
<accession>A0A167UUS1</accession>
<evidence type="ECO:0000256" key="1">
    <source>
        <dbReference type="SAM" id="MobiDB-lite"/>
    </source>
</evidence>
<feature type="region of interest" description="Disordered" evidence="1">
    <location>
        <begin position="111"/>
        <end position="132"/>
    </location>
</feature>
<protein>
    <submittedName>
        <fullName evidence="2">Uncharacterized protein</fullName>
    </submittedName>
</protein>
<dbReference type="AlphaFoldDB" id="A0A167UUS1"/>
<dbReference type="VEuPathDB" id="FungiDB:AAP_06367"/>
<gene>
    <name evidence="2" type="ORF">AAP_06367</name>
</gene>
<dbReference type="OrthoDB" id="5341924at2759"/>
<dbReference type="EMBL" id="AZGZ01000054">
    <property type="protein sequence ID" value="KZZ86634.1"/>
    <property type="molecule type" value="Genomic_DNA"/>
</dbReference>
<dbReference type="Proteomes" id="UP000242877">
    <property type="component" value="Unassembled WGS sequence"/>
</dbReference>
<proteinExistence type="predicted"/>
<sequence length="980" mass="110951">MRTCLRLGRAKWSPFKPRIRWACHCHCPGDDAGAGAASALRIAATGLDTDSSSIRTGYGYLSLRSYSSHTTAAAAARARRAGEDEDEDEGYIMNTADTSQKNENTIGSFDHLLPPNLRSGEPMRKVPKRKSNADQEILRHLTNVRKNSGQDALAYLAIDLDRWPVAHHLFNRLIDRAQKVVRKTRRGWLPHNLDWPKEYTLDQISDANRDTQSIETVDLCRPDTHAFAPLSGLDEYLEELMIPDRYNDTIYTTTMSHIWTNLGSILLKAAEMPNDKAHIAIEYFRQVVGRLHHEGIIPDDVYKDASDSTSRIIPGRNHALALLSSRIMMNLSDAEYNAPPDDHPPDVAPPKPSIFGFKIRQRGLGVEVWLELTLRCCIEGGFITEGLRILYQMRQSRQRWHIKPTPAILQLPLPSHYDSWLIDCYDTWDECAAYAGQKVHIYPDRPFMGVGKLSVSRDTVMCILDHLINRLTVGLGPEGNAAGTTMRYMRELIKFLDEDGVGLTEKERHYLAIRLLQTRSIIPEANPKAAESLLRLLSPELQMPPETSRISSSQSQTAAPSFFIGMAHNILNLFAAGGHIVSAEGLMQWMLASRPNKLHVDSDAKQSEAEAVMRPLTPVSLALLMNSSATARQIQIGHSLMRERDGHPPLIPPAAYHLPVLTPSIIRFAGVSGNFELIQSLSRYYSGNWTTSAIKALLEYTIEDEDWVNAERLFLFLRDSRETHWGVSQIMQVAATLIRLEKRALEHEQPSERARCKESLHKGLDFLARVLRGHFGIVIEFTDQTRYDYQELILWEIHKILLSVPGITSKFCQSFEVPPPRRGVPQYKILPPEAFNRLLAAIVEIHGSFTGAKLWRRWCIEPWTLPTRKAPTSLTAFYSCGPTPGPRPVKFRAAMEANRQSEAQLTKFAMPNLNTVRIIMRSALQELNELESLGDEADAKKLFYMQQTVAWAKGVFRKFNYDDDDLERELESYRRALQRD</sequence>
<name>A0A167UUS1_9EURO</name>
<keyword evidence="3" id="KW-1185">Reference proteome</keyword>
<comment type="caution">
    <text evidence="2">The sequence shown here is derived from an EMBL/GenBank/DDBJ whole genome shotgun (WGS) entry which is preliminary data.</text>
</comment>
<evidence type="ECO:0000313" key="2">
    <source>
        <dbReference type="EMBL" id="KZZ86634.1"/>
    </source>
</evidence>
<evidence type="ECO:0000313" key="3">
    <source>
        <dbReference type="Proteomes" id="UP000242877"/>
    </source>
</evidence>
<organism evidence="2 3">
    <name type="scientific">Ascosphaera apis ARSEF 7405</name>
    <dbReference type="NCBI Taxonomy" id="392613"/>
    <lineage>
        <taxon>Eukaryota</taxon>
        <taxon>Fungi</taxon>
        <taxon>Dikarya</taxon>
        <taxon>Ascomycota</taxon>
        <taxon>Pezizomycotina</taxon>
        <taxon>Eurotiomycetes</taxon>
        <taxon>Eurotiomycetidae</taxon>
        <taxon>Onygenales</taxon>
        <taxon>Ascosphaeraceae</taxon>
        <taxon>Ascosphaera</taxon>
    </lineage>
</organism>